<sequence>MPHLLPLLTLLVEPLHPPFCSMLIHGASADGSSSHQPGAGAPSESLKSNMHNNCVLEAKFAAQLETAQHQWGSQLQEAQQTWITEFENNGTGEDGMDWELKKDVERMEKSAAACRDNGLKVVMHMVFQTLMGVGKLWNQPMNDGVTTITYIFWEPSNMTGPFYSVDDLLKPSFRRVDASDTRKHVSTRISLA</sequence>
<evidence type="ECO:0000313" key="1">
    <source>
        <dbReference type="EMBL" id="KAG1770817.1"/>
    </source>
</evidence>
<reference evidence="1" key="1">
    <citation type="journal article" date="2020" name="New Phytol.">
        <title>Comparative genomics reveals dynamic genome evolution in host specialist ectomycorrhizal fungi.</title>
        <authorList>
            <person name="Lofgren L.A."/>
            <person name="Nguyen N.H."/>
            <person name="Vilgalys R."/>
            <person name="Ruytinx J."/>
            <person name="Liao H.L."/>
            <person name="Branco S."/>
            <person name="Kuo A."/>
            <person name="LaButti K."/>
            <person name="Lipzen A."/>
            <person name="Andreopoulos W."/>
            <person name="Pangilinan J."/>
            <person name="Riley R."/>
            <person name="Hundley H."/>
            <person name="Na H."/>
            <person name="Barry K."/>
            <person name="Grigoriev I.V."/>
            <person name="Stajich J.E."/>
            <person name="Kennedy P.G."/>
        </authorList>
    </citation>
    <scope>NUCLEOTIDE SEQUENCE</scope>
    <source>
        <strain evidence="1">DOB743</strain>
    </source>
</reference>
<comment type="caution">
    <text evidence="1">The sequence shown here is derived from an EMBL/GenBank/DDBJ whole genome shotgun (WGS) entry which is preliminary data.</text>
</comment>
<accession>A0A9P6ZMZ5</accession>
<gene>
    <name evidence="1" type="ORF">EV702DRAFT_1049262</name>
</gene>
<name>A0A9P6ZMZ5_9AGAM</name>
<protein>
    <submittedName>
        <fullName evidence="1">Uncharacterized protein</fullName>
    </submittedName>
</protein>
<proteinExistence type="predicted"/>
<dbReference type="Proteomes" id="UP000714275">
    <property type="component" value="Unassembled WGS sequence"/>
</dbReference>
<evidence type="ECO:0000313" key="2">
    <source>
        <dbReference type="Proteomes" id="UP000714275"/>
    </source>
</evidence>
<dbReference type="EMBL" id="JABBWD010000063">
    <property type="protein sequence ID" value="KAG1770817.1"/>
    <property type="molecule type" value="Genomic_DNA"/>
</dbReference>
<organism evidence="1 2">
    <name type="scientific">Suillus placidus</name>
    <dbReference type="NCBI Taxonomy" id="48579"/>
    <lineage>
        <taxon>Eukaryota</taxon>
        <taxon>Fungi</taxon>
        <taxon>Dikarya</taxon>
        <taxon>Basidiomycota</taxon>
        <taxon>Agaricomycotina</taxon>
        <taxon>Agaricomycetes</taxon>
        <taxon>Agaricomycetidae</taxon>
        <taxon>Boletales</taxon>
        <taxon>Suillineae</taxon>
        <taxon>Suillaceae</taxon>
        <taxon>Suillus</taxon>
    </lineage>
</organism>
<dbReference type="AlphaFoldDB" id="A0A9P6ZMZ5"/>
<keyword evidence="2" id="KW-1185">Reference proteome</keyword>